<protein>
    <submittedName>
        <fullName evidence="3">Uncharacterized protein</fullName>
    </submittedName>
</protein>
<gene>
    <name evidence="3" type="ORF">D4764_0180670</name>
</gene>
<evidence type="ECO:0000256" key="1">
    <source>
        <dbReference type="SAM" id="Coils"/>
    </source>
</evidence>
<keyword evidence="1" id="KW-0175">Coiled coil</keyword>
<reference evidence="3 4" key="1">
    <citation type="submission" date="2019-04" db="EMBL/GenBank/DDBJ databases">
        <title>Chromosome genome assembly for Takifugu flavidus.</title>
        <authorList>
            <person name="Xiao S."/>
        </authorList>
    </citation>
    <scope>NUCLEOTIDE SEQUENCE [LARGE SCALE GENOMIC DNA]</scope>
    <source>
        <strain evidence="3">HTHZ2018</strain>
        <tissue evidence="3">Muscle</tissue>
    </source>
</reference>
<feature type="coiled-coil region" evidence="1">
    <location>
        <begin position="68"/>
        <end position="95"/>
    </location>
</feature>
<dbReference type="EMBL" id="RHFK02000343">
    <property type="protein sequence ID" value="TWW54211.1"/>
    <property type="molecule type" value="Genomic_DNA"/>
</dbReference>
<dbReference type="Proteomes" id="UP000324091">
    <property type="component" value="Unassembled WGS sequence"/>
</dbReference>
<dbReference type="AlphaFoldDB" id="A0A5C6MHT8"/>
<comment type="caution">
    <text evidence="3">The sequence shown here is derived from an EMBL/GenBank/DDBJ whole genome shotgun (WGS) entry which is preliminary data.</text>
</comment>
<evidence type="ECO:0000313" key="3">
    <source>
        <dbReference type="EMBL" id="TWW54211.1"/>
    </source>
</evidence>
<organism evidence="3 4">
    <name type="scientific">Takifugu flavidus</name>
    <name type="common">sansaifugu</name>
    <dbReference type="NCBI Taxonomy" id="433684"/>
    <lineage>
        <taxon>Eukaryota</taxon>
        <taxon>Metazoa</taxon>
        <taxon>Chordata</taxon>
        <taxon>Craniata</taxon>
        <taxon>Vertebrata</taxon>
        <taxon>Euteleostomi</taxon>
        <taxon>Actinopterygii</taxon>
        <taxon>Neopterygii</taxon>
        <taxon>Teleostei</taxon>
        <taxon>Neoteleostei</taxon>
        <taxon>Acanthomorphata</taxon>
        <taxon>Eupercaria</taxon>
        <taxon>Tetraodontiformes</taxon>
        <taxon>Tetradontoidea</taxon>
        <taxon>Tetraodontidae</taxon>
        <taxon>Takifugu</taxon>
    </lineage>
</organism>
<sequence>MPPPAEGGGKWMSTLFSLTQSMQLAVGDFRGILGRQVSLWDLDKGCHPGSKQQGKKEEVMTAQEQLLKMQLDEALKKLNDKHKEEKQMVQQFSRQEYDFGPGHLEKIMDKKDHTNTKGGWKKKMGSSKKKDWIGLN</sequence>
<feature type="region of interest" description="Disordered" evidence="2">
    <location>
        <begin position="107"/>
        <end position="136"/>
    </location>
</feature>
<evidence type="ECO:0000313" key="4">
    <source>
        <dbReference type="Proteomes" id="UP000324091"/>
    </source>
</evidence>
<name>A0A5C6MHT8_9TELE</name>
<keyword evidence="4" id="KW-1185">Reference proteome</keyword>
<evidence type="ECO:0000256" key="2">
    <source>
        <dbReference type="SAM" id="MobiDB-lite"/>
    </source>
</evidence>
<accession>A0A5C6MHT8</accession>
<proteinExistence type="predicted"/>